<dbReference type="Proteomes" id="UP001595548">
    <property type="component" value="Unassembled WGS sequence"/>
</dbReference>
<proteinExistence type="predicted"/>
<evidence type="ECO:0000313" key="2">
    <source>
        <dbReference type="EMBL" id="MFC3155983.1"/>
    </source>
</evidence>
<protein>
    <submittedName>
        <fullName evidence="2">Uncharacterized protein</fullName>
    </submittedName>
</protein>
<evidence type="ECO:0000313" key="3">
    <source>
        <dbReference type="Proteomes" id="UP001595548"/>
    </source>
</evidence>
<comment type="caution">
    <text evidence="2">The sequence shown here is derived from an EMBL/GenBank/DDBJ whole genome shotgun (WGS) entry which is preliminary data.</text>
</comment>
<dbReference type="RefSeq" id="WP_339617854.1">
    <property type="nucleotide sequence ID" value="NZ_AP031500.1"/>
</dbReference>
<name>A0ABV7HTA5_9GAMM</name>
<reference evidence="3" key="1">
    <citation type="journal article" date="2019" name="Int. J. Syst. Evol. Microbiol.">
        <title>The Global Catalogue of Microorganisms (GCM) 10K type strain sequencing project: providing services to taxonomists for standard genome sequencing and annotation.</title>
        <authorList>
            <consortium name="The Broad Institute Genomics Platform"/>
            <consortium name="The Broad Institute Genome Sequencing Center for Infectious Disease"/>
            <person name="Wu L."/>
            <person name="Ma J."/>
        </authorList>
    </citation>
    <scope>NUCLEOTIDE SEQUENCE [LARGE SCALE GENOMIC DNA]</scope>
    <source>
        <strain evidence="3">KCTC 52141</strain>
    </source>
</reference>
<gene>
    <name evidence="2" type="ORF">ACFOEB_12285</name>
</gene>
<organism evidence="2 3">
    <name type="scientific">Gilvimarinus japonicus</name>
    <dbReference type="NCBI Taxonomy" id="1796469"/>
    <lineage>
        <taxon>Bacteria</taxon>
        <taxon>Pseudomonadati</taxon>
        <taxon>Pseudomonadota</taxon>
        <taxon>Gammaproteobacteria</taxon>
        <taxon>Cellvibrionales</taxon>
        <taxon>Cellvibrionaceae</taxon>
        <taxon>Gilvimarinus</taxon>
    </lineage>
</organism>
<accession>A0ABV7HTA5</accession>
<feature type="compositionally biased region" description="Polar residues" evidence="1">
    <location>
        <begin position="1"/>
        <end position="12"/>
    </location>
</feature>
<dbReference type="EMBL" id="JBHRTL010000008">
    <property type="protein sequence ID" value="MFC3155983.1"/>
    <property type="molecule type" value="Genomic_DNA"/>
</dbReference>
<evidence type="ECO:0000256" key="1">
    <source>
        <dbReference type="SAM" id="MobiDB-lite"/>
    </source>
</evidence>
<sequence>MLFNRKNPQAATETLRHAGAGAAPVTPASPLPNKRDKRIADVPVSRLSTHARWQPAGNWSGIFDLAVWLRLPQGSAHPLQLALRYTDQKGEKTVLVDICKPGTYKSALLNGSVMIEAQGRVRDMGLFLLGLPGDIPMGLEEWHFLPQLKRAV</sequence>
<keyword evidence="3" id="KW-1185">Reference proteome</keyword>
<feature type="region of interest" description="Disordered" evidence="1">
    <location>
        <begin position="1"/>
        <end position="36"/>
    </location>
</feature>